<dbReference type="Proteomes" id="UP000215335">
    <property type="component" value="Unassembled WGS sequence"/>
</dbReference>
<dbReference type="EMBL" id="NNAY01000639">
    <property type="protein sequence ID" value="OXU27251.1"/>
    <property type="molecule type" value="Genomic_DNA"/>
</dbReference>
<proteinExistence type="predicted"/>
<name>A0A232F8T0_9HYME</name>
<reference evidence="1 2" key="1">
    <citation type="journal article" date="2017" name="Curr. Biol.">
        <title>The Evolution of Venom by Co-option of Single-Copy Genes.</title>
        <authorList>
            <person name="Martinson E.O."/>
            <person name="Mrinalini"/>
            <person name="Kelkar Y.D."/>
            <person name="Chang C.H."/>
            <person name="Werren J.H."/>
        </authorList>
    </citation>
    <scope>NUCLEOTIDE SEQUENCE [LARGE SCALE GENOMIC DNA]</scope>
    <source>
        <strain evidence="1 2">Alberta</strain>
        <tissue evidence="1">Whole body</tissue>
    </source>
</reference>
<comment type="caution">
    <text evidence="1">The sequence shown here is derived from an EMBL/GenBank/DDBJ whole genome shotgun (WGS) entry which is preliminary data.</text>
</comment>
<gene>
    <name evidence="1" type="ORF">TSAR_002269</name>
</gene>
<evidence type="ECO:0000313" key="1">
    <source>
        <dbReference type="EMBL" id="OXU27251.1"/>
    </source>
</evidence>
<protein>
    <submittedName>
        <fullName evidence="1">Uncharacterized protein</fullName>
    </submittedName>
</protein>
<keyword evidence="2" id="KW-1185">Reference proteome</keyword>
<organism evidence="1 2">
    <name type="scientific">Trichomalopsis sarcophagae</name>
    <dbReference type="NCBI Taxonomy" id="543379"/>
    <lineage>
        <taxon>Eukaryota</taxon>
        <taxon>Metazoa</taxon>
        <taxon>Ecdysozoa</taxon>
        <taxon>Arthropoda</taxon>
        <taxon>Hexapoda</taxon>
        <taxon>Insecta</taxon>
        <taxon>Pterygota</taxon>
        <taxon>Neoptera</taxon>
        <taxon>Endopterygota</taxon>
        <taxon>Hymenoptera</taxon>
        <taxon>Apocrita</taxon>
        <taxon>Proctotrupomorpha</taxon>
        <taxon>Chalcidoidea</taxon>
        <taxon>Pteromalidae</taxon>
        <taxon>Pteromalinae</taxon>
        <taxon>Trichomalopsis</taxon>
    </lineage>
</organism>
<dbReference type="AlphaFoldDB" id="A0A232F8T0"/>
<evidence type="ECO:0000313" key="2">
    <source>
        <dbReference type="Proteomes" id="UP000215335"/>
    </source>
</evidence>
<sequence>MLIKRIRCIERYIPKKKDIEAAAAALKLNVGHYFFFSASRTHARDLVIDTIFQGDRLWYYGTMLRLNQIYKDFRLRELSCTDL</sequence>
<accession>A0A232F8T0</accession>